<feature type="compositionally biased region" description="Basic and acidic residues" evidence="5">
    <location>
        <begin position="291"/>
        <end position="305"/>
    </location>
</feature>
<feature type="non-terminal residue" evidence="6">
    <location>
        <position position="1"/>
    </location>
</feature>
<gene>
    <name evidence="6" type="ORF">E2I00_012762</name>
</gene>
<dbReference type="InterPro" id="IPR027409">
    <property type="entry name" value="GroEL-like_apical_dom_sf"/>
</dbReference>
<keyword evidence="3" id="KW-0067">ATP-binding</keyword>
<reference evidence="6 7" key="1">
    <citation type="journal article" date="2019" name="PLoS ONE">
        <title>Genomic analyses reveal an absence of contemporary introgressive admixture between fin whales and blue whales, despite known hybrids.</title>
        <authorList>
            <person name="Westbury M.V."/>
            <person name="Petersen B."/>
            <person name="Lorenzen E.D."/>
        </authorList>
    </citation>
    <scope>NUCLEOTIDE SEQUENCE [LARGE SCALE GENOMIC DNA]</scope>
    <source>
        <strain evidence="6">FinWhale-01</strain>
    </source>
</reference>
<dbReference type="SUPFAM" id="SSF52029">
    <property type="entry name" value="GroEL apical domain-like"/>
    <property type="match status" value="1"/>
</dbReference>
<keyword evidence="7" id="KW-1185">Reference proteome</keyword>
<dbReference type="GO" id="GO:0140662">
    <property type="term" value="F:ATP-dependent protein folding chaperone"/>
    <property type="evidence" value="ECO:0007669"/>
    <property type="project" value="InterPro"/>
</dbReference>
<feature type="region of interest" description="Disordered" evidence="5">
    <location>
        <begin position="45"/>
        <end position="66"/>
    </location>
</feature>
<sequence length="315" mass="34869">GYFRYYSVVLKMIRKGFIKLSDKKNDGILRDKVLRDIMNHCNRKDKQTSRHLKEADEQHKRVSPDDLTEFRKGSERLIEKQVAQLAAAAINVVVVWGQIDEETLTHADRCCLMVIQVKSRREMVYLSEVSGAPLMPYLLPPLEPGKCQRVYGQELGEGLAVLCQDPRLLPGAGATEMALAKMLSEKGTKLEGPSGPTFLAFAQTLQSLPETLAEKAGLAVSDVMAEMNGAHQAGNFLIALEVEGIINAAQEEVWDTLIAKAQGLRAVADVVLQLLTVDDIVVAKKSPTPHQDLKPEPKKAKDRPSPVKKRSPWNK</sequence>
<keyword evidence="2" id="KW-0547">Nucleotide-binding</keyword>
<feature type="region of interest" description="Disordered" evidence="5">
    <location>
        <begin position="285"/>
        <end position="315"/>
    </location>
</feature>
<dbReference type="AlphaFoldDB" id="A0A643BUY7"/>
<dbReference type="Gene3D" id="3.50.7.10">
    <property type="entry name" value="GroEL"/>
    <property type="match status" value="1"/>
</dbReference>
<accession>A0A643BUY7</accession>
<dbReference type="Gene3D" id="1.10.560.10">
    <property type="entry name" value="GroEL-like equatorial domain"/>
    <property type="match status" value="1"/>
</dbReference>
<name>A0A643BUY7_BALPH</name>
<evidence type="ECO:0000256" key="5">
    <source>
        <dbReference type="SAM" id="MobiDB-lite"/>
    </source>
</evidence>
<dbReference type="GO" id="GO:0005524">
    <property type="term" value="F:ATP binding"/>
    <property type="evidence" value="ECO:0007669"/>
    <property type="project" value="UniProtKB-KW"/>
</dbReference>
<dbReference type="Proteomes" id="UP000437017">
    <property type="component" value="Unassembled WGS sequence"/>
</dbReference>
<dbReference type="PANTHER" id="PTHR11353">
    <property type="entry name" value="CHAPERONIN"/>
    <property type="match status" value="1"/>
</dbReference>
<feature type="compositionally biased region" description="Basic residues" evidence="5">
    <location>
        <begin position="306"/>
        <end position="315"/>
    </location>
</feature>
<dbReference type="InterPro" id="IPR002423">
    <property type="entry name" value="Cpn60/GroEL/TCP-1"/>
</dbReference>
<evidence type="ECO:0000256" key="3">
    <source>
        <dbReference type="ARBA" id="ARBA00022840"/>
    </source>
</evidence>
<dbReference type="InterPro" id="IPR027413">
    <property type="entry name" value="GROEL-like_equatorial_sf"/>
</dbReference>
<evidence type="ECO:0000313" key="7">
    <source>
        <dbReference type="Proteomes" id="UP000437017"/>
    </source>
</evidence>
<keyword evidence="4" id="KW-0143">Chaperone</keyword>
<proteinExistence type="inferred from homology"/>
<evidence type="ECO:0000256" key="4">
    <source>
        <dbReference type="ARBA" id="ARBA00023186"/>
    </source>
</evidence>
<dbReference type="OrthoDB" id="1748577at2759"/>
<comment type="caution">
    <text evidence="6">The sequence shown here is derived from an EMBL/GenBank/DDBJ whole genome shotgun (WGS) entry which is preliminary data.</text>
</comment>
<comment type="similarity">
    <text evidence="1">Belongs to the TCP-1 chaperonin family.</text>
</comment>
<evidence type="ECO:0000256" key="2">
    <source>
        <dbReference type="ARBA" id="ARBA00022741"/>
    </source>
</evidence>
<organism evidence="6 7">
    <name type="scientific">Balaenoptera physalus</name>
    <name type="common">Fin whale</name>
    <name type="synonym">Balaena physalus</name>
    <dbReference type="NCBI Taxonomy" id="9770"/>
    <lineage>
        <taxon>Eukaryota</taxon>
        <taxon>Metazoa</taxon>
        <taxon>Chordata</taxon>
        <taxon>Craniata</taxon>
        <taxon>Vertebrata</taxon>
        <taxon>Euteleostomi</taxon>
        <taxon>Mammalia</taxon>
        <taxon>Eutheria</taxon>
        <taxon>Laurasiatheria</taxon>
        <taxon>Artiodactyla</taxon>
        <taxon>Whippomorpha</taxon>
        <taxon>Cetacea</taxon>
        <taxon>Mysticeti</taxon>
        <taxon>Balaenopteridae</taxon>
        <taxon>Balaenoptera</taxon>
    </lineage>
</organism>
<protein>
    <submittedName>
        <fullName evidence="6">Uncharacterized protein</fullName>
    </submittedName>
</protein>
<dbReference type="InterPro" id="IPR017998">
    <property type="entry name" value="Chaperone_TCP-1"/>
</dbReference>
<evidence type="ECO:0000313" key="6">
    <source>
        <dbReference type="EMBL" id="KAB0391488.1"/>
    </source>
</evidence>
<dbReference type="Pfam" id="PF00118">
    <property type="entry name" value="Cpn60_TCP1"/>
    <property type="match status" value="2"/>
</dbReference>
<dbReference type="EMBL" id="SGJD01004530">
    <property type="protein sequence ID" value="KAB0391488.1"/>
    <property type="molecule type" value="Genomic_DNA"/>
</dbReference>
<evidence type="ECO:0000256" key="1">
    <source>
        <dbReference type="ARBA" id="ARBA00008020"/>
    </source>
</evidence>
<dbReference type="GO" id="GO:0005832">
    <property type="term" value="C:chaperonin-containing T-complex"/>
    <property type="evidence" value="ECO:0007669"/>
    <property type="project" value="UniProtKB-ARBA"/>
</dbReference>
<dbReference type="SUPFAM" id="SSF48592">
    <property type="entry name" value="GroEL equatorial domain-like"/>
    <property type="match status" value="1"/>
</dbReference>